<name>A0A232EIY0_9HYME</name>
<keyword evidence="9 10" id="KW-0807">Transducer</keyword>
<reference evidence="11 12" key="1">
    <citation type="journal article" date="2017" name="Curr. Biol.">
        <title>The Evolution of Venom by Co-option of Single-Copy Genes.</title>
        <authorList>
            <person name="Martinson E.O."/>
            <person name="Mrinalini"/>
            <person name="Kelkar Y.D."/>
            <person name="Chang C.H."/>
            <person name="Werren J.H."/>
        </authorList>
    </citation>
    <scope>NUCLEOTIDE SEQUENCE [LARGE SCALE GENOMIC DNA]</scope>
    <source>
        <strain evidence="11 12">Alberta</strain>
        <tissue evidence="11">Whole body</tissue>
    </source>
</reference>
<keyword evidence="12" id="KW-1185">Reference proteome</keyword>
<comment type="subcellular location">
    <subcellularLocation>
        <location evidence="1 10">Cell membrane</location>
        <topology evidence="1 10">Multi-pass membrane protein</topology>
    </subcellularLocation>
</comment>
<comment type="caution">
    <text evidence="10">Lacks conserved residue(s) required for the propagation of feature annotation.</text>
</comment>
<keyword evidence="2" id="KW-1003">Cell membrane</keyword>
<dbReference type="EMBL" id="NNAY01004127">
    <property type="protein sequence ID" value="OXU18329.1"/>
    <property type="molecule type" value="Genomic_DNA"/>
</dbReference>
<keyword evidence="4 10" id="KW-0812">Transmembrane</keyword>
<dbReference type="OrthoDB" id="7540137at2759"/>
<dbReference type="AlphaFoldDB" id="A0A232EIY0"/>
<protein>
    <recommendedName>
        <fullName evidence="10">Odorant receptor</fullName>
    </recommendedName>
</protein>
<dbReference type="GO" id="GO:0005549">
    <property type="term" value="F:odorant binding"/>
    <property type="evidence" value="ECO:0007669"/>
    <property type="project" value="InterPro"/>
</dbReference>
<sequence>MNGFETSSLNLKTINEVFDNTYFKINKILQELTGIWPYQKRFDASIKQFIVILILSMVSIPHINGIRVWCGKDLGLCAENLAGVTYASGVCTKYFVVTRSKDQMAKVYEKITSNWLTITDPDERVILNKFALLGKYKSIGYVGYITVAAICFSQLGLLPILIDVVLPLQNGTREKLRVVKAEFGVDPYEYYWHIYGAYCAISIVSSGVLMAIDTSYTAVVHQNLAIFNIVKHRLTQAKRAVNTVKDVAYEQIIAAIRLHQDSLEFNNLIEHTYDVSFLILIVICVTFLTFGAITIMVESDNYLDMFRLSLLECGVCIHLFYLSWPGQLVVTESENLYYYTYNNEWYNLSEKSKTLLKFMMLRCMKPCCLTAAGLYVMNFENYGAIIKSTVSYITVVASFRED</sequence>
<accession>A0A232EIY0</accession>
<evidence type="ECO:0000256" key="1">
    <source>
        <dbReference type="ARBA" id="ARBA00004651"/>
    </source>
</evidence>
<evidence type="ECO:0000256" key="9">
    <source>
        <dbReference type="ARBA" id="ARBA00023224"/>
    </source>
</evidence>
<evidence type="ECO:0000256" key="6">
    <source>
        <dbReference type="ARBA" id="ARBA00022989"/>
    </source>
</evidence>
<dbReference type="Pfam" id="PF02949">
    <property type="entry name" value="7tm_6"/>
    <property type="match status" value="1"/>
</dbReference>
<dbReference type="GO" id="GO:0005886">
    <property type="term" value="C:plasma membrane"/>
    <property type="evidence" value="ECO:0007669"/>
    <property type="project" value="UniProtKB-SubCell"/>
</dbReference>
<feature type="transmembrane region" description="Helical" evidence="10">
    <location>
        <begin position="190"/>
        <end position="212"/>
    </location>
</feature>
<feature type="transmembrane region" description="Helical" evidence="10">
    <location>
        <begin position="275"/>
        <end position="297"/>
    </location>
</feature>
<evidence type="ECO:0000313" key="12">
    <source>
        <dbReference type="Proteomes" id="UP000215335"/>
    </source>
</evidence>
<dbReference type="InterPro" id="IPR004117">
    <property type="entry name" value="7tm6_olfct_rcpt"/>
</dbReference>
<evidence type="ECO:0000256" key="4">
    <source>
        <dbReference type="ARBA" id="ARBA00022692"/>
    </source>
</evidence>
<keyword evidence="8 10" id="KW-0675">Receptor</keyword>
<evidence type="ECO:0000256" key="8">
    <source>
        <dbReference type="ARBA" id="ARBA00023170"/>
    </source>
</evidence>
<feature type="transmembrane region" description="Helical" evidence="10">
    <location>
        <begin position="141"/>
        <end position="169"/>
    </location>
</feature>
<feature type="transmembrane region" description="Helical" evidence="10">
    <location>
        <begin position="49"/>
        <end position="66"/>
    </location>
</feature>
<evidence type="ECO:0000256" key="2">
    <source>
        <dbReference type="ARBA" id="ARBA00022475"/>
    </source>
</evidence>
<evidence type="ECO:0000256" key="5">
    <source>
        <dbReference type="ARBA" id="ARBA00022725"/>
    </source>
</evidence>
<organism evidence="11 12">
    <name type="scientific">Trichomalopsis sarcophagae</name>
    <dbReference type="NCBI Taxonomy" id="543379"/>
    <lineage>
        <taxon>Eukaryota</taxon>
        <taxon>Metazoa</taxon>
        <taxon>Ecdysozoa</taxon>
        <taxon>Arthropoda</taxon>
        <taxon>Hexapoda</taxon>
        <taxon>Insecta</taxon>
        <taxon>Pterygota</taxon>
        <taxon>Neoptera</taxon>
        <taxon>Endopterygota</taxon>
        <taxon>Hymenoptera</taxon>
        <taxon>Apocrita</taxon>
        <taxon>Proctotrupomorpha</taxon>
        <taxon>Chalcidoidea</taxon>
        <taxon>Pteromalidae</taxon>
        <taxon>Pteromalinae</taxon>
        <taxon>Trichomalopsis</taxon>
    </lineage>
</organism>
<gene>
    <name evidence="11" type="ORF">TSAR_013052</name>
</gene>
<dbReference type="PANTHER" id="PTHR21137:SF35">
    <property type="entry name" value="ODORANT RECEPTOR 19A-RELATED"/>
    <property type="match status" value="1"/>
</dbReference>
<dbReference type="GO" id="GO:0007165">
    <property type="term" value="P:signal transduction"/>
    <property type="evidence" value="ECO:0007669"/>
    <property type="project" value="UniProtKB-KW"/>
</dbReference>
<keyword evidence="7 10" id="KW-0472">Membrane</keyword>
<comment type="caution">
    <text evidence="11">The sequence shown here is derived from an EMBL/GenBank/DDBJ whole genome shotgun (WGS) entry which is preliminary data.</text>
</comment>
<evidence type="ECO:0000313" key="11">
    <source>
        <dbReference type="EMBL" id="OXU18329.1"/>
    </source>
</evidence>
<keyword evidence="5 10" id="KW-0552">Olfaction</keyword>
<comment type="similarity">
    <text evidence="10">Belongs to the insect chemoreceptor superfamily. Heteromeric odorant receptor channel (TC 1.A.69) family.</text>
</comment>
<dbReference type="GO" id="GO:0004984">
    <property type="term" value="F:olfactory receptor activity"/>
    <property type="evidence" value="ECO:0007669"/>
    <property type="project" value="InterPro"/>
</dbReference>
<proteinExistence type="inferred from homology"/>
<keyword evidence="3 10" id="KW-0716">Sensory transduction</keyword>
<evidence type="ECO:0000256" key="3">
    <source>
        <dbReference type="ARBA" id="ARBA00022606"/>
    </source>
</evidence>
<dbReference type="PANTHER" id="PTHR21137">
    <property type="entry name" value="ODORANT RECEPTOR"/>
    <property type="match status" value="1"/>
</dbReference>
<evidence type="ECO:0000256" key="7">
    <source>
        <dbReference type="ARBA" id="ARBA00023136"/>
    </source>
</evidence>
<evidence type="ECO:0000256" key="10">
    <source>
        <dbReference type="RuleBase" id="RU351113"/>
    </source>
</evidence>
<keyword evidence="6 10" id="KW-1133">Transmembrane helix</keyword>
<dbReference type="Proteomes" id="UP000215335">
    <property type="component" value="Unassembled WGS sequence"/>
</dbReference>